<feature type="domain" description="Transposable element P transposase-like GTP-binding insertion" evidence="1">
    <location>
        <begin position="1"/>
        <end position="46"/>
    </location>
</feature>
<evidence type="ECO:0000313" key="2">
    <source>
        <dbReference type="EMBL" id="KAF0703508.1"/>
    </source>
</evidence>
<dbReference type="Pfam" id="PF21788">
    <property type="entry name" value="TNP-like_GBD"/>
    <property type="match status" value="1"/>
</dbReference>
<organism evidence="2 3">
    <name type="scientific">Aphis craccivora</name>
    <name type="common">Cowpea aphid</name>
    <dbReference type="NCBI Taxonomy" id="307492"/>
    <lineage>
        <taxon>Eukaryota</taxon>
        <taxon>Metazoa</taxon>
        <taxon>Ecdysozoa</taxon>
        <taxon>Arthropoda</taxon>
        <taxon>Hexapoda</taxon>
        <taxon>Insecta</taxon>
        <taxon>Pterygota</taxon>
        <taxon>Neoptera</taxon>
        <taxon>Paraneoptera</taxon>
        <taxon>Hemiptera</taxon>
        <taxon>Sternorrhyncha</taxon>
        <taxon>Aphidomorpha</taxon>
        <taxon>Aphidoidea</taxon>
        <taxon>Aphididae</taxon>
        <taxon>Aphidini</taxon>
        <taxon>Aphis</taxon>
        <taxon>Aphis</taxon>
    </lineage>
</organism>
<accession>A0A6G0VPL8</accession>
<comment type="caution">
    <text evidence="2">The sequence shown here is derived from an EMBL/GenBank/DDBJ whole genome shotgun (WGS) entry which is preliminary data.</text>
</comment>
<dbReference type="InterPro" id="IPR048366">
    <property type="entry name" value="TNP-like_GBD"/>
</dbReference>
<evidence type="ECO:0000259" key="1">
    <source>
        <dbReference type="Pfam" id="PF21788"/>
    </source>
</evidence>
<proteinExistence type="predicted"/>
<gene>
    <name evidence="2" type="ORF">FWK35_00029815</name>
</gene>
<protein>
    <submittedName>
        <fullName evidence="2">Transposable element P transposase</fullName>
    </submittedName>
</protein>
<feature type="non-terminal residue" evidence="2">
    <location>
        <position position="58"/>
    </location>
</feature>
<feature type="non-terminal residue" evidence="2">
    <location>
        <position position="1"/>
    </location>
</feature>
<reference evidence="2 3" key="1">
    <citation type="submission" date="2019-08" db="EMBL/GenBank/DDBJ databases">
        <title>Whole genome of Aphis craccivora.</title>
        <authorList>
            <person name="Voronova N.V."/>
            <person name="Shulinski R.S."/>
            <person name="Bandarenka Y.V."/>
            <person name="Zhorov D.G."/>
            <person name="Warner D."/>
        </authorList>
    </citation>
    <scope>NUCLEOTIDE SEQUENCE [LARGE SCALE GENOMIC DNA]</scope>
    <source>
        <strain evidence="2">180601</strain>
        <tissue evidence="2">Whole Body</tissue>
    </source>
</reference>
<dbReference type="AlphaFoldDB" id="A0A6G0VPL8"/>
<dbReference type="Proteomes" id="UP000478052">
    <property type="component" value="Unassembled WGS sequence"/>
</dbReference>
<name>A0A6G0VPL8_APHCR</name>
<dbReference type="OrthoDB" id="6613714at2759"/>
<keyword evidence="3" id="KW-1185">Reference proteome</keyword>
<evidence type="ECO:0000313" key="3">
    <source>
        <dbReference type="Proteomes" id="UP000478052"/>
    </source>
</evidence>
<sequence length="58" mass="6876">VFSDSVSEGLKFYREHQKITWLQGSQETEKFTRQINRAFDALNRKYTAEGIRKNSAYM</sequence>
<dbReference type="EMBL" id="VUJU01013866">
    <property type="protein sequence ID" value="KAF0703508.1"/>
    <property type="molecule type" value="Genomic_DNA"/>
</dbReference>